<sequence>MFLPAAVFGTTTHKIINAFLTRNGNCPGTLSGVPENPGRPTYGSRVSWEMQLADRFVWRACSRDFFGTCILVEMILCALAQLGSFIGRPVHIRNRELHTAIQSKLTNAGITPLPETQHAIKMPLYSVTVSDPVLLE</sequence>
<dbReference type="EMBL" id="FUEG01000013">
    <property type="protein sequence ID" value="SJL10978.1"/>
    <property type="molecule type" value="Genomic_DNA"/>
</dbReference>
<protein>
    <submittedName>
        <fullName evidence="1">Uncharacterized protein</fullName>
    </submittedName>
</protein>
<organism evidence="1 2">
    <name type="scientific">Armillaria ostoyae</name>
    <name type="common">Armillaria root rot fungus</name>
    <dbReference type="NCBI Taxonomy" id="47428"/>
    <lineage>
        <taxon>Eukaryota</taxon>
        <taxon>Fungi</taxon>
        <taxon>Dikarya</taxon>
        <taxon>Basidiomycota</taxon>
        <taxon>Agaricomycotina</taxon>
        <taxon>Agaricomycetes</taxon>
        <taxon>Agaricomycetidae</taxon>
        <taxon>Agaricales</taxon>
        <taxon>Marasmiineae</taxon>
        <taxon>Physalacriaceae</taxon>
        <taxon>Armillaria</taxon>
    </lineage>
</organism>
<reference evidence="2" key="1">
    <citation type="journal article" date="2017" name="Nat. Ecol. Evol.">
        <title>Genome expansion and lineage-specific genetic innovations in the forest pathogenic fungi Armillaria.</title>
        <authorList>
            <person name="Sipos G."/>
            <person name="Prasanna A.N."/>
            <person name="Walter M.C."/>
            <person name="O'Connor E."/>
            <person name="Balint B."/>
            <person name="Krizsan K."/>
            <person name="Kiss B."/>
            <person name="Hess J."/>
            <person name="Varga T."/>
            <person name="Slot J."/>
            <person name="Riley R."/>
            <person name="Boka B."/>
            <person name="Rigling D."/>
            <person name="Barry K."/>
            <person name="Lee J."/>
            <person name="Mihaltcheva S."/>
            <person name="LaButti K."/>
            <person name="Lipzen A."/>
            <person name="Waldron R."/>
            <person name="Moloney N.M."/>
            <person name="Sperisen C."/>
            <person name="Kredics L."/>
            <person name="Vagvoelgyi C."/>
            <person name="Patrignani A."/>
            <person name="Fitzpatrick D."/>
            <person name="Nagy I."/>
            <person name="Doyle S."/>
            <person name="Anderson J.B."/>
            <person name="Grigoriev I.V."/>
            <person name="Gueldener U."/>
            <person name="Muensterkoetter M."/>
            <person name="Nagy L.G."/>
        </authorList>
    </citation>
    <scope>NUCLEOTIDE SEQUENCE [LARGE SCALE GENOMIC DNA]</scope>
    <source>
        <strain evidence="2">C18/9</strain>
    </source>
</reference>
<name>A0A284RQG9_ARMOS</name>
<accession>A0A284RQG9</accession>
<proteinExistence type="predicted"/>
<gene>
    <name evidence="1" type="ORF">ARMOST_14374</name>
</gene>
<evidence type="ECO:0000313" key="2">
    <source>
        <dbReference type="Proteomes" id="UP000219338"/>
    </source>
</evidence>
<dbReference type="AlphaFoldDB" id="A0A284RQG9"/>
<dbReference type="Proteomes" id="UP000219338">
    <property type="component" value="Unassembled WGS sequence"/>
</dbReference>
<evidence type="ECO:0000313" key="1">
    <source>
        <dbReference type="EMBL" id="SJL10978.1"/>
    </source>
</evidence>
<keyword evidence="2" id="KW-1185">Reference proteome</keyword>